<dbReference type="InterPro" id="IPR011049">
    <property type="entry name" value="Serralysin-like_metalloprot_C"/>
</dbReference>
<accession>A0A1I6MC22</accession>
<evidence type="ECO:0000256" key="1">
    <source>
        <dbReference type="ARBA" id="ARBA00004613"/>
    </source>
</evidence>
<organism evidence="3 4">
    <name type="scientific">Sphingomonas jatrophae</name>
    <dbReference type="NCBI Taxonomy" id="1166337"/>
    <lineage>
        <taxon>Bacteria</taxon>
        <taxon>Pseudomonadati</taxon>
        <taxon>Pseudomonadota</taxon>
        <taxon>Alphaproteobacteria</taxon>
        <taxon>Sphingomonadales</taxon>
        <taxon>Sphingomonadaceae</taxon>
        <taxon>Sphingomonas</taxon>
    </lineage>
</organism>
<dbReference type="Pfam" id="PF00353">
    <property type="entry name" value="HemolysinCabind"/>
    <property type="match status" value="4"/>
</dbReference>
<name>A0A1I6MC22_9SPHN</name>
<dbReference type="PANTHER" id="PTHR38340:SF1">
    <property type="entry name" value="S-LAYER PROTEIN"/>
    <property type="match status" value="1"/>
</dbReference>
<proteinExistence type="predicted"/>
<evidence type="ECO:0000313" key="3">
    <source>
        <dbReference type="EMBL" id="SFS13157.1"/>
    </source>
</evidence>
<dbReference type="AlphaFoldDB" id="A0A1I6MC22"/>
<dbReference type="Gene3D" id="2.150.10.10">
    <property type="entry name" value="Serralysin-like metalloprotease, C-terminal"/>
    <property type="match status" value="4"/>
</dbReference>
<sequence>MATVPGDDDNNTLTGTSGADMIYGQGGNDVLSGGDGNDVLYGGSGNDRLFGGEGNDQLTGGEGADYMVGGAGNDTYYVDNTADVVIEDTDGGIDTVVSTLSGYTLRDNFETLRLGGSDNINGTGNALNNTLSGNAGGNNLKGLAGNDSIYGYGGDDIIDGGEGNDILNGGDGFDIVSYKSATSGVTVSLANTANQNTGGAGIDKLAGFESLEGSQFNDVLTGSSAADKISALAGDDTIRGGGGNDDLTAGAGADTFVFEDSAAANGVDIIRGFQSGSDKLQFSDAAYDLAGFSYDSATHILSYQGAALAEFLPGSGIDPTTDIVLV</sequence>
<dbReference type="InterPro" id="IPR018511">
    <property type="entry name" value="Hemolysin-typ_Ca-bd_CS"/>
</dbReference>
<comment type="subcellular location">
    <subcellularLocation>
        <location evidence="1">Secreted</location>
    </subcellularLocation>
</comment>
<dbReference type="PRINTS" id="PR00313">
    <property type="entry name" value="CABNDNGRPT"/>
</dbReference>
<reference evidence="3 4" key="1">
    <citation type="submission" date="2016-10" db="EMBL/GenBank/DDBJ databases">
        <authorList>
            <person name="de Groot N.N."/>
        </authorList>
    </citation>
    <scope>NUCLEOTIDE SEQUENCE [LARGE SCALE GENOMIC DNA]</scope>
    <source>
        <strain evidence="3 4">S5-249</strain>
    </source>
</reference>
<dbReference type="GO" id="GO:0005509">
    <property type="term" value="F:calcium ion binding"/>
    <property type="evidence" value="ECO:0007669"/>
    <property type="project" value="InterPro"/>
</dbReference>
<evidence type="ECO:0000313" key="4">
    <source>
        <dbReference type="Proteomes" id="UP000198824"/>
    </source>
</evidence>
<protein>
    <submittedName>
        <fullName evidence="3">Hemolysin-type calcium-binding repeat-containing protein</fullName>
    </submittedName>
</protein>
<keyword evidence="4" id="KW-1185">Reference proteome</keyword>
<gene>
    <name evidence="3" type="ORF">SAMN05192580_3861</name>
</gene>
<dbReference type="RefSeq" id="WP_165611373.1">
    <property type="nucleotide sequence ID" value="NZ_FOZG01000003.1"/>
</dbReference>
<dbReference type="SUPFAM" id="SSF51120">
    <property type="entry name" value="beta-Roll"/>
    <property type="match status" value="3"/>
</dbReference>
<keyword evidence="2" id="KW-0964">Secreted</keyword>
<dbReference type="InterPro" id="IPR050557">
    <property type="entry name" value="RTX_toxin/Mannuronan_C5-epim"/>
</dbReference>
<dbReference type="EMBL" id="FOZG01000003">
    <property type="protein sequence ID" value="SFS13157.1"/>
    <property type="molecule type" value="Genomic_DNA"/>
</dbReference>
<dbReference type="Proteomes" id="UP000198824">
    <property type="component" value="Unassembled WGS sequence"/>
</dbReference>
<dbReference type="GO" id="GO:0005576">
    <property type="term" value="C:extracellular region"/>
    <property type="evidence" value="ECO:0007669"/>
    <property type="project" value="UniProtKB-SubCell"/>
</dbReference>
<dbReference type="PROSITE" id="PS00330">
    <property type="entry name" value="HEMOLYSIN_CALCIUM"/>
    <property type="match status" value="6"/>
</dbReference>
<dbReference type="InterPro" id="IPR001343">
    <property type="entry name" value="Hemolysn_Ca-bd"/>
</dbReference>
<dbReference type="STRING" id="1166337.SAMN05192580_3861"/>
<evidence type="ECO:0000256" key="2">
    <source>
        <dbReference type="ARBA" id="ARBA00022525"/>
    </source>
</evidence>
<dbReference type="PANTHER" id="PTHR38340">
    <property type="entry name" value="S-LAYER PROTEIN"/>
    <property type="match status" value="1"/>
</dbReference>